<evidence type="ECO:0000313" key="2">
    <source>
        <dbReference type="EMBL" id="TKK71790.1"/>
    </source>
</evidence>
<evidence type="ECO:0000256" key="1">
    <source>
        <dbReference type="SAM" id="SignalP"/>
    </source>
</evidence>
<name>A0A4U3L9K1_9BACT</name>
<feature type="signal peptide" evidence="1">
    <location>
        <begin position="1"/>
        <end position="21"/>
    </location>
</feature>
<protein>
    <submittedName>
        <fullName evidence="2">Uncharacterized protein</fullName>
    </submittedName>
</protein>
<accession>A0A4U3L9K1</accession>
<reference evidence="2 3" key="1">
    <citation type="submission" date="2019-05" db="EMBL/GenBank/DDBJ databases">
        <title>Panacibacter sp. strain 17mud1-8 Genome sequencing and assembly.</title>
        <authorList>
            <person name="Chhetri G."/>
        </authorList>
    </citation>
    <scope>NUCLEOTIDE SEQUENCE [LARGE SCALE GENOMIC DNA]</scope>
    <source>
        <strain evidence="2 3">17mud1-8</strain>
    </source>
</reference>
<proteinExistence type="predicted"/>
<feature type="chain" id="PRO_5020237175" evidence="1">
    <location>
        <begin position="22"/>
        <end position="156"/>
    </location>
</feature>
<dbReference type="RefSeq" id="WP_137260030.1">
    <property type="nucleotide sequence ID" value="NZ_SZQL01000001.1"/>
</dbReference>
<organism evidence="2 3">
    <name type="scientific">Ilyomonas limi</name>
    <dbReference type="NCBI Taxonomy" id="2575867"/>
    <lineage>
        <taxon>Bacteria</taxon>
        <taxon>Pseudomonadati</taxon>
        <taxon>Bacteroidota</taxon>
        <taxon>Chitinophagia</taxon>
        <taxon>Chitinophagales</taxon>
        <taxon>Chitinophagaceae</taxon>
        <taxon>Ilyomonas</taxon>
    </lineage>
</organism>
<evidence type="ECO:0000313" key="3">
    <source>
        <dbReference type="Proteomes" id="UP000305848"/>
    </source>
</evidence>
<dbReference type="AlphaFoldDB" id="A0A4U3L9K1"/>
<dbReference type="Proteomes" id="UP000305848">
    <property type="component" value="Unassembled WGS sequence"/>
</dbReference>
<dbReference type="EMBL" id="SZQL01000001">
    <property type="protein sequence ID" value="TKK71790.1"/>
    <property type="molecule type" value="Genomic_DNA"/>
</dbReference>
<keyword evidence="1" id="KW-0732">Signal</keyword>
<comment type="caution">
    <text evidence="2">The sequence shown here is derived from an EMBL/GenBank/DDBJ whole genome shotgun (WGS) entry which is preliminary data.</text>
</comment>
<gene>
    <name evidence="2" type="ORF">FC093_01870</name>
</gene>
<sequence>MQRIFISLCITFCLIACNSNTSNTNNHQTADVQSTNDSADAVSSSLCYAYMQNMDTIRLNITTTGDTFSGHMLYQLKERDRNNGTLQGTIKGDTLIADYTFSSEGMVSVRQVAFLKQQEGLREGFGELKQKNNQWVFANPRALQFTGFVLTPAACE</sequence>
<keyword evidence="3" id="KW-1185">Reference proteome</keyword>
<dbReference type="OrthoDB" id="794403at2"/>